<dbReference type="PROSITE" id="PS51186">
    <property type="entry name" value="GNAT"/>
    <property type="match status" value="1"/>
</dbReference>
<dbReference type="SUPFAM" id="SSF55729">
    <property type="entry name" value="Acyl-CoA N-acyltransferases (Nat)"/>
    <property type="match status" value="1"/>
</dbReference>
<sequence length="172" mass="19425">MQLIEPSLEFESSFAQFYDDFATNDEINSDYYLEGVLNFKAYIQCLKDEAKGINLAEDYVQCSHFWLVDTKKNIYGAVRVRHNIDTELLALEAGHIGYDIAPSYRGNGYGTLMLRKALLKAQVIGLSKALVVADEDNIASRKVIEANGGQLENVKFGKVYPNPLARYWVECK</sequence>
<evidence type="ECO:0000313" key="3">
    <source>
        <dbReference type="Proteomes" id="UP000318717"/>
    </source>
</evidence>
<name>A0A4Y3HYL3_9VIBR</name>
<keyword evidence="2" id="KW-0808">Transferase</keyword>
<dbReference type="GO" id="GO:0016747">
    <property type="term" value="F:acyltransferase activity, transferring groups other than amino-acyl groups"/>
    <property type="evidence" value="ECO:0007669"/>
    <property type="project" value="InterPro"/>
</dbReference>
<dbReference type="Pfam" id="PF13302">
    <property type="entry name" value="Acetyltransf_3"/>
    <property type="match status" value="1"/>
</dbReference>
<evidence type="ECO:0000313" key="2">
    <source>
        <dbReference type="EMBL" id="GEA51800.1"/>
    </source>
</evidence>
<organism evidence="2 3">
    <name type="scientific">Vibrio inusitatus NBRC 102082</name>
    <dbReference type="NCBI Taxonomy" id="1219070"/>
    <lineage>
        <taxon>Bacteria</taxon>
        <taxon>Pseudomonadati</taxon>
        <taxon>Pseudomonadota</taxon>
        <taxon>Gammaproteobacteria</taxon>
        <taxon>Vibrionales</taxon>
        <taxon>Vibrionaceae</taxon>
        <taxon>Vibrio</taxon>
    </lineage>
</organism>
<dbReference type="InterPro" id="IPR016181">
    <property type="entry name" value="Acyl_CoA_acyltransferase"/>
</dbReference>
<protein>
    <submittedName>
        <fullName evidence="2">Acetyltransferase</fullName>
    </submittedName>
</protein>
<feature type="domain" description="N-acetyltransferase" evidence="1">
    <location>
        <begin position="8"/>
        <end position="172"/>
    </location>
</feature>
<evidence type="ECO:0000259" key="1">
    <source>
        <dbReference type="PROSITE" id="PS51186"/>
    </source>
</evidence>
<dbReference type="PANTHER" id="PTHR39173:SF1">
    <property type="entry name" value="ACETYLTRANSFERASE"/>
    <property type="match status" value="1"/>
</dbReference>
<proteinExistence type="predicted"/>
<gene>
    <name evidence="2" type="ORF">VIN01S_26040</name>
</gene>
<dbReference type="RefSeq" id="WP_141346268.1">
    <property type="nucleotide sequence ID" value="NZ_BJLF01000012.1"/>
</dbReference>
<dbReference type="PANTHER" id="PTHR39173">
    <property type="entry name" value="ACETYLTRANSFERASE"/>
    <property type="match status" value="1"/>
</dbReference>
<comment type="caution">
    <text evidence="2">The sequence shown here is derived from an EMBL/GenBank/DDBJ whole genome shotgun (WGS) entry which is preliminary data.</text>
</comment>
<dbReference type="OrthoDB" id="9797989at2"/>
<reference evidence="2 3" key="1">
    <citation type="submission" date="2019-06" db="EMBL/GenBank/DDBJ databases">
        <title>Whole genome shotgun sequence of Vibrio inusitatus NBRC 102082.</title>
        <authorList>
            <person name="Hosoyama A."/>
            <person name="Uohara A."/>
            <person name="Ohji S."/>
            <person name="Ichikawa N."/>
        </authorList>
    </citation>
    <scope>NUCLEOTIDE SEQUENCE [LARGE SCALE GENOMIC DNA]</scope>
    <source>
        <strain evidence="2 3">NBRC 102082</strain>
    </source>
</reference>
<dbReference type="EMBL" id="BJLF01000012">
    <property type="protein sequence ID" value="GEA51800.1"/>
    <property type="molecule type" value="Genomic_DNA"/>
</dbReference>
<accession>A0A4Y3HYL3</accession>
<dbReference type="InterPro" id="IPR000182">
    <property type="entry name" value="GNAT_dom"/>
</dbReference>
<dbReference type="AlphaFoldDB" id="A0A4Y3HYL3"/>
<dbReference type="Proteomes" id="UP000318717">
    <property type="component" value="Unassembled WGS sequence"/>
</dbReference>
<keyword evidence="3" id="KW-1185">Reference proteome</keyword>
<dbReference type="Gene3D" id="3.40.630.30">
    <property type="match status" value="1"/>
</dbReference>